<dbReference type="Gene3D" id="3.30.420.10">
    <property type="entry name" value="Ribonuclease H-like superfamily/Ribonuclease H"/>
    <property type="match status" value="1"/>
</dbReference>
<dbReference type="PANTHER" id="PTHR47331">
    <property type="entry name" value="PHD-TYPE DOMAIN-CONTAINING PROTEIN"/>
    <property type="match status" value="1"/>
</dbReference>
<dbReference type="Gene3D" id="1.10.340.70">
    <property type="match status" value="1"/>
</dbReference>
<dbReference type="SUPFAM" id="SSF53098">
    <property type="entry name" value="Ribonuclease H-like"/>
    <property type="match status" value="1"/>
</dbReference>
<dbReference type="InterPro" id="IPR040676">
    <property type="entry name" value="DUF5641"/>
</dbReference>
<feature type="domain" description="Integrase catalytic" evidence="3">
    <location>
        <begin position="1553"/>
        <end position="1746"/>
    </location>
</feature>
<dbReference type="InterPro" id="IPR041588">
    <property type="entry name" value="Integrase_H2C2"/>
</dbReference>
<feature type="region of interest" description="Disordered" evidence="1">
    <location>
        <begin position="2412"/>
        <end position="2451"/>
    </location>
</feature>
<dbReference type="Pfam" id="PF17921">
    <property type="entry name" value="Integrase_H2C2"/>
    <property type="match status" value="1"/>
</dbReference>
<evidence type="ECO:0000313" key="5">
    <source>
        <dbReference type="Proteomes" id="UP000653454"/>
    </source>
</evidence>
<organism evidence="4 5">
    <name type="scientific">Plutella xylostella</name>
    <name type="common">Diamondback moth</name>
    <name type="synonym">Plutella maculipennis</name>
    <dbReference type="NCBI Taxonomy" id="51655"/>
    <lineage>
        <taxon>Eukaryota</taxon>
        <taxon>Metazoa</taxon>
        <taxon>Ecdysozoa</taxon>
        <taxon>Arthropoda</taxon>
        <taxon>Hexapoda</taxon>
        <taxon>Insecta</taxon>
        <taxon>Pterygota</taxon>
        <taxon>Neoptera</taxon>
        <taxon>Endopterygota</taxon>
        <taxon>Lepidoptera</taxon>
        <taxon>Glossata</taxon>
        <taxon>Ditrysia</taxon>
        <taxon>Yponomeutoidea</taxon>
        <taxon>Plutellidae</taxon>
        <taxon>Plutella</taxon>
    </lineage>
</organism>
<dbReference type="PROSITE" id="PS50994">
    <property type="entry name" value="INTEGRASE"/>
    <property type="match status" value="1"/>
</dbReference>
<dbReference type="InterPro" id="IPR043502">
    <property type="entry name" value="DNA/RNA_pol_sf"/>
</dbReference>
<dbReference type="GO" id="GO:0042575">
    <property type="term" value="C:DNA polymerase complex"/>
    <property type="evidence" value="ECO:0007669"/>
    <property type="project" value="UniProtKB-ARBA"/>
</dbReference>
<accession>A0A8S4FZL7</accession>
<evidence type="ECO:0000256" key="2">
    <source>
        <dbReference type="SAM" id="Phobius"/>
    </source>
</evidence>
<feature type="compositionally biased region" description="Polar residues" evidence="1">
    <location>
        <begin position="436"/>
        <end position="445"/>
    </location>
</feature>
<reference evidence="4" key="1">
    <citation type="submission" date="2020-11" db="EMBL/GenBank/DDBJ databases">
        <authorList>
            <person name="Whiteford S."/>
        </authorList>
    </citation>
    <scope>NUCLEOTIDE SEQUENCE</scope>
</reference>
<evidence type="ECO:0000256" key="1">
    <source>
        <dbReference type="SAM" id="MobiDB-lite"/>
    </source>
</evidence>
<feature type="transmembrane region" description="Helical" evidence="2">
    <location>
        <begin position="2382"/>
        <end position="2401"/>
    </location>
</feature>
<dbReference type="GO" id="GO:0015074">
    <property type="term" value="P:DNA integration"/>
    <property type="evidence" value="ECO:0007669"/>
    <property type="project" value="InterPro"/>
</dbReference>
<dbReference type="InterPro" id="IPR000477">
    <property type="entry name" value="RT_dom"/>
</dbReference>
<proteinExistence type="predicted"/>
<dbReference type="Proteomes" id="UP000653454">
    <property type="component" value="Unassembled WGS sequence"/>
</dbReference>
<keyword evidence="5" id="KW-1185">Reference proteome</keyword>
<dbReference type="InterPro" id="IPR012337">
    <property type="entry name" value="RNaseH-like_sf"/>
</dbReference>
<dbReference type="PANTHER" id="PTHR47331:SF5">
    <property type="entry name" value="RIBONUCLEASE H"/>
    <property type="match status" value="1"/>
</dbReference>
<dbReference type="Pfam" id="PF00078">
    <property type="entry name" value="RVT_1"/>
    <property type="match status" value="1"/>
</dbReference>
<dbReference type="InterPro" id="IPR022048">
    <property type="entry name" value="Envelope_fusion-like"/>
</dbReference>
<dbReference type="Pfam" id="PF05380">
    <property type="entry name" value="Peptidase_A17"/>
    <property type="match status" value="1"/>
</dbReference>
<dbReference type="Pfam" id="PF18701">
    <property type="entry name" value="DUF5641"/>
    <property type="match status" value="1"/>
</dbReference>
<name>A0A8S4FZL7_PLUXY</name>
<feature type="region of interest" description="Disordered" evidence="1">
    <location>
        <begin position="426"/>
        <end position="445"/>
    </location>
</feature>
<dbReference type="Pfam" id="PF03564">
    <property type="entry name" value="DUF1759"/>
    <property type="match status" value="1"/>
</dbReference>
<feature type="compositionally biased region" description="Low complexity" evidence="1">
    <location>
        <begin position="2425"/>
        <end position="2451"/>
    </location>
</feature>
<evidence type="ECO:0000313" key="4">
    <source>
        <dbReference type="EMBL" id="CAG9133476.1"/>
    </source>
</evidence>
<protein>
    <submittedName>
        <fullName evidence="4">(diamondback moth) hypothetical protein</fullName>
    </submittedName>
</protein>
<feature type="compositionally biased region" description="Basic and acidic residues" evidence="1">
    <location>
        <begin position="426"/>
        <end position="435"/>
    </location>
</feature>
<feature type="compositionally biased region" description="Polar residues" evidence="1">
    <location>
        <begin position="123"/>
        <end position="147"/>
    </location>
</feature>
<dbReference type="GO" id="GO:0071897">
    <property type="term" value="P:DNA biosynthetic process"/>
    <property type="evidence" value="ECO:0007669"/>
    <property type="project" value="UniProtKB-ARBA"/>
</dbReference>
<dbReference type="InterPro" id="IPR008042">
    <property type="entry name" value="Retrotrans_Pao"/>
</dbReference>
<feature type="compositionally biased region" description="Polar residues" evidence="1">
    <location>
        <begin position="1858"/>
        <end position="1874"/>
    </location>
</feature>
<evidence type="ECO:0000259" key="3">
    <source>
        <dbReference type="PROSITE" id="PS50994"/>
    </source>
</evidence>
<dbReference type="InterPro" id="IPR005312">
    <property type="entry name" value="DUF1759"/>
</dbReference>
<keyword evidence="2" id="KW-1133">Transmembrane helix</keyword>
<gene>
    <name evidence="4" type="ORF">PLXY2_LOCUS11735</name>
</gene>
<dbReference type="EMBL" id="CAJHNJ030000062">
    <property type="protein sequence ID" value="CAG9133476.1"/>
    <property type="molecule type" value="Genomic_DNA"/>
</dbReference>
<feature type="region of interest" description="Disordered" evidence="1">
    <location>
        <begin position="117"/>
        <end position="147"/>
    </location>
</feature>
<sequence>MEVVLYTKQAEISESIKKLLTNFKKDPADRKSIEYCKQRFNQLESLWGSYMANHQKLERYGSSDDAYFKDGECERTRVLYQTLSDLIQAKYDELMKKEKGSKLREEQSPGKGIEEQFEEAADQQGNHQPIASGSQLSSGEDASNFKSSRGTFSKLDDMFKKQGINFKAFQRCLDNINVDTLENKWEYDDALKTIQSRWTAIDNLHWEIAGEIEEEEPRYENQYNQYEMKFNEIKKKINTKMWSVSHRDKATPQMDIPSFSGSYQQWVSFKDLFNEAIHNNPSLSNAQKMQFLKSKINGEAERLIHHLQISSDNYIVCWEILNHRYNHKRLIFTSHINNLLNLPTMQQQSLGHIKKLHDVSKECLHAIQNLGVDISTWDPMLVHILSQKLDNDSYSEYIESLKQPRELPNLQEFMNNLEGKFTVLESSRRKQDQHVPKSNPQQQANQSFYQKKSNYQSPNNNRQSIPPKSFYLSSSEQQRDKCPLCNVSHALFCCTLFNEMPSEQKLRAVNKHNYCVNCLYDHFGKPCYSTKRCRQCSGNHNTLLHDAFAVINAKPPMPPRNKNSYHNSQKRNENVSHVSKENFTEILLSTALVKVSGADGTLHVMRALVDQRSQISIIRESAAQQLGLKRKACKGVVFGVGEKQNNSKGMISISCQSMHSNFTFNADVIIMNSLIKNLPNQSFPKQSWPFTENLKLADPEYNVSRPVDLLLGADIYSTIMMGGILKGENGTQPIAQQTYLGWLLCGNLKTYQCNVVLNNMQDIHKFWEIEDIKDESDLSMEDQECIQYFNNTTTRESDGRYIVRLPLKEDINSKLGQSKHIATAQLRNMERKLAKNPKLAEDYKAFMDEYIALNHMEPCKQTSIFECFLPHHAVQRSEALTSKLRVVFNASAPTSTGVSLNDLMYTGPNLQQDLQSIIMKWRTYQYAWTADIEKMFRQIKVNEQDQCYQKILWRDSPNQAIRIYNLSTVSYGCRSSPYLAMMTLRKLASDERHRYPAAAKVLEESFYMDDVCHGSHSIEHGQQLIMELNSLLKSGGFLLRKWSSNEPKLLKYLQVQESNDSNHFTFKTDSISKTLGLRWIPEKDVFTFTCSIPDQPPVKLTKRILLGEISKLFDPLGFLAPITTKLKILFQQVWLDKLNWDDLVPTEINAEWQKIRAQLHQINQFEIPRWIGSHENDIIELHGFSDASIKAYSCVVYARARKGEQSYTVLFGSKTRLVPKKKSLSLPKLEISGAHLLSKFMQKIYQSFEGQNTTIELHCWCDSMVVLGWLNGDPSRWKPFVANRVKSISEIIPKNSWDYVSTGDNPADAANRGLSVEQMKKHDLWWNGPSWLATFHKEDKQDEHKYTTDQELKIKQSNVVQKSENNQSIINDLLNDHSKLSKVVHIVAWILRMHKQQNTTRPAYLTLHELRRAKLVVNKNIQSEYFETEIDQLKQNKHLSSKSNLLNLNPFLDEQGILRVGGRLANANIHDNMKHPIIVPHDSRFTTLIIDEAHQHTFHGGPRLTLANLRQQYWVMGGNRAVKKQIRKCITCRKQNPEMSHQLMGDLPDARSNPEYPFYHTGVDYTGHVEVKASKGRGVKTNKGYIAIFVCLVTKAVQLELVSDMTSSACLAAIRRLAARRNVPKHVYSDCGTNFIGVNRAIHEQYYELQQVYSDSFLAEVTEMGIEWHFNAPSWPSAGGLWERAVRSLKFHLKRVVGDQKLTFEEYATLLSEIESCLNSRPLCALSEDPEDLDFLTPAHFLTGRAGSAIIQTEQDARTRWHLTSKMFQELWKRWKAKYLTQMSSRSKWLKPKPNISIGDLVTIQDDNLPPGKWPMGRVTELHPGKDDLVRVVTLKSKNGYIKRPVVKLSVLPLGKPQNQEQISSQSAENTSEQRQQKRPRRMGLHAIVTALLFFMTLVSSSTAQINISPLPKNKSIFFDPISKIELIRDKWTLVVYYDMAPYWTGVEAFNKLSAYLNSTCHKIDRDTNCQMILLQLQHTYQEISYCNELLLNQHYNEHARQRRRRGLINGVGYLANALFGVLDSQFAEKYTEDIKLIRANQQYQAKLWQNQTSEVEAEFNSLKRIESTMEKQHKYIHKQLTALESSANALQTRIQDLIMIQDFTLTALAGNHLLLTLKELQNVLLDTITDIYHGQISLHLLTPTQLRTELQIISSQMAKELTLPQLNSMLRLLSITPISKHLAINLLRDSYIILNMNELQSCILLKDTYVCQLQKPVRRLQNDKDLCLSSDKNTDQCIIEKNICKNQWVELNTPSQYFYFCCDSYSVKIICGDQITTQQLTGAGILSLNQNCIARGKEFTLHSIQHHYNAVHISASINNPRIDQLNHLINISVTSHEVPEKDEGSSINQTLAEIGERIKGLKSDTKSLDMSTMSFHDVHQYSVGYGTLAILATIIVVLVIRRRRASGWWCLPPPPPPPPPQPQQPSRASLKGAAAGRSGSSLSVSEVNSR</sequence>
<dbReference type="GO" id="GO:0003676">
    <property type="term" value="F:nucleic acid binding"/>
    <property type="evidence" value="ECO:0007669"/>
    <property type="project" value="InterPro"/>
</dbReference>
<dbReference type="SUPFAM" id="SSF56672">
    <property type="entry name" value="DNA/RNA polymerases"/>
    <property type="match status" value="1"/>
</dbReference>
<feature type="region of interest" description="Disordered" evidence="1">
    <location>
        <begin position="1858"/>
        <end position="1881"/>
    </location>
</feature>
<dbReference type="InterPro" id="IPR036397">
    <property type="entry name" value="RNaseH_sf"/>
</dbReference>
<keyword evidence="2" id="KW-0472">Membrane</keyword>
<dbReference type="InterPro" id="IPR001584">
    <property type="entry name" value="Integrase_cat-core"/>
</dbReference>
<dbReference type="Pfam" id="PF12259">
    <property type="entry name" value="Baculo_F"/>
    <property type="match status" value="1"/>
</dbReference>
<feature type="compositionally biased region" description="Pro residues" evidence="1">
    <location>
        <begin position="2412"/>
        <end position="2424"/>
    </location>
</feature>
<feature type="region of interest" description="Disordered" evidence="1">
    <location>
        <begin position="555"/>
        <end position="574"/>
    </location>
</feature>
<keyword evidence="2" id="KW-0812">Transmembrane</keyword>
<comment type="caution">
    <text evidence="4">The sequence shown here is derived from an EMBL/GenBank/DDBJ whole genome shotgun (WGS) entry which is preliminary data.</text>
</comment>